<dbReference type="eggNOG" id="ENOG50339PI">
    <property type="taxonomic scope" value="Bacteria"/>
</dbReference>
<dbReference type="PATRIC" id="fig|1424334.3.peg.2710"/>
<dbReference type="STRING" id="1424334.W822_13500"/>
<keyword evidence="1" id="KW-0812">Transmembrane</keyword>
<dbReference type="HOGENOM" id="CLU_173226_1_1_4"/>
<name>V8QR27_9BURK</name>
<organism evidence="2 3">
    <name type="scientific">Advenella kashmirensis W13003</name>
    <dbReference type="NCBI Taxonomy" id="1424334"/>
    <lineage>
        <taxon>Bacteria</taxon>
        <taxon>Pseudomonadati</taxon>
        <taxon>Pseudomonadota</taxon>
        <taxon>Betaproteobacteria</taxon>
        <taxon>Burkholderiales</taxon>
        <taxon>Alcaligenaceae</taxon>
    </lineage>
</organism>
<dbReference type="Proteomes" id="UP000018733">
    <property type="component" value="Unassembled WGS sequence"/>
</dbReference>
<sequence>MIMRILMWILWPSFLAAGIASGVVFALIDPRDIPLFGYIRVSSELAYAAGFFLFWLMAAFSSTLSFFMANSGNQMSLFSKRDAED</sequence>
<reference evidence="2 3" key="1">
    <citation type="journal article" date="2014" name="Genome Announc.">
        <title>Draft Genome Sequence of Advenella kashmirensis Strain W13003, a Polycyclic Aromatic Hydrocarbon-Degrading Bacterium.</title>
        <authorList>
            <person name="Wang X."/>
            <person name="Jin D."/>
            <person name="Zhou L."/>
            <person name="Wu L."/>
            <person name="An W."/>
            <person name="Zhao L."/>
        </authorList>
    </citation>
    <scope>NUCLEOTIDE SEQUENCE [LARGE SCALE GENOMIC DNA]</scope>
    <source>
        <strain evidence="2 3">W13003</strain>
    </source>
</reference>
<keyword evidence="1" id="KW-0472">Membrane</keyword>
<proteinExistence type="predicted"/>
<accession>V8QR27</accession>
<dbReference type="AlphaFoldDB" id="V8QR27"/>
<feature type="transmembrane region" description="Helical" evidence="1">
    <location>
        <begin position="45"/>
        <end position="69"/>
    </location>
</feature>
<dbReference type="EMBL" id="AYXT01000010">
    <property type="protein sequence ID" value="ETF01798.1"/>
    <property type="molecule type" value="Genomic_DNA"/>
</dbReference>
<keyword evidence="3" id="KW-1185">Reference proteome</keyword>
<evidence type="ECO:0000256" key="1">
    <source>
        <dbReference type="SAM" id="Phobius"/>
    </source>
</evidence>
<comment type="caution">
    <text evidence="2">The sequence shown here is derived from an EMBL/GenBank/DDBJ whole genome shotgun (WGS) entry which is preliminary data.</text>
</comment>
<protein>
    <submittedName>
        <fullName evidence="2">Membrane protein</fullName>
    </submittedName>
</protein>
<evidence type="ECO:0000313" key="3">
    <source>
        <dbReference type="Proteomes" id="UP000018733"/>
    </source>
</evidence>
<gene>
    <name evidence="2" type="ORF">W822_13500</name>
</gene>
<keyword evidence="1" id="KW-1133">Transmembrane helix</keyword>
<evidence type="ECO:0000313" key="2">
    <source>
        <dbReference type="EMBL" id="ETF01798.1"/>
    </source>
</evidence>